<reference evidence="3 4" key="1">
    <citation type="journal article" date="2016" name="DNA Res.">
        <title>The complete genome sequencing of Prevotella intermedia strain OMA14 and a subsequent fine-scale, intra-species genomic comparison reveal an unusual amplification of conjugative and mobile transposons and identify a novel Prevotella-lineage-specific repeat.</title>
        <authorList>
            <person name="Naito M."/>
            <person name="Ogura Y."/>
            <person name="Itoh T."/>
            <person name="Shoji M."/>
            <person name="Okamoto M."/>
            <person name="Hayashi T."/>
            <person name="Nakayama K."/>
        </authorList>
    </citation>
    <scope>NUCLEOTIDE SEQUENCE [LARGE SCALE GENOMIC DNA]</scope>
    <source>
        <strain evidence="3 4">OMA14</strain>
    </source>
</reference>
<evidence type="ECO:0000313" key="4">
    <source>
        <dbReference type="Proteomes" id="UP000217431"/>
    </source>
</evidence>
<gene>
    <name evidence="3" type="ORF">PIOMA14_I_0359</name>
</gene>
<dbReference type="STRING" id="28131.BWX40_06415"/>
<dbReference type="Gene3D" id="3.90.470.20">
    <property type="entry name" value="4'-phosphopantetheinyl transferase domain"/>
    <property type="match status" value="2"/>
</dbReference>
<evidence type="ECO:0000256" key="1">
    <source>
        <dbReference type="ARBA" id="ARBA00022679"/>
    </source>
</evidence>
<accession>A0A0S3UH89</accession>
<dbReference type="SUPFAM" id="SSF56214">
    <property type="entry name" value="4'-phosphopantetheinyl transferase"/>
    <property type="match status" value="2"/>
</dbReference>
<dbReference type="Pfam" id="PF01648">
    <property type="entry name" value="ACPS"/>
    <property type="match status" value="1"/>
</dbReference>
<dbReference type="InterPro" id="IPR037143">
    <property type="entry name" value="4-PPantetheinyl_Trfase_dom_sf"/>
</dbReference>
<dbReference type="EMBL" id="AP014597">
    <property type="protein sequence ID" value="BAU16867.1"/>
    <property type="molecule type" value="Genomic_DNA"/>
</dbReference>
<dbReference type="InterPro" id="IPR008278">
    <property type="entry name" value="4-PPantetheinyl_Trfase_dom"/>
</dbReference>
<sequence>MKSSITYPAEDVVLGILEIGNGREAEKQGERELLKQMLGYDVVLNHNEDGKPLIEGYHISISHTKGIVVILLSKGLEVGIDIEYHSDRIQKIARRFLRPDEIYTTTSDLLIAWCAKEAAYKLFSEEHLTYQEMKVNISENQLIDLKTTVTINFVPLIHSEYVIVMCWANK</sequence>
<dbReference type="GO" id="GO:0008897">
    <property type="term" value="F:holo-[acyl-carrier-protein] synthase activity"/>
    <property type="evidence" value="ECO:0007669"/>
    <property type="project" value="InterPro"/>
</dbReference>
<name>A0A0S3UH89_PREIN</name>
<proteinExistence type="predicted"/>
<dbReference type="Proteomes" id="UP000217431">
    <property type="component" value="Chromosome I"/>
</dbReference>
<keyword evidence="1" id="KW-0808">Transferase</keyword>
<evidence type="ECO:0000259" key="2">
    <source>
        <dbReference type="Pfam" id="PF01648"/>
    </source>
</evidence>
<organism evidence="3 4">
    <name type="scientific">Prevotella intermedia</name>
    <dbReference type="NCBI Taxonomy" id="28131"/>
    <lineage>
        <taxon>Bacteria</taxon>
        <taxon>Pseudomonadati</taxon>
        <taxon>Bacteroidota</taxon>
        <taxon>Bacteroidia</taxon>
        <taxon>Bacteroidales</taxon>
        <taxon>Prevotellaceae</taxon>
        <taxon>Prevotella</taxon>
    </lineage>
</organism>
<protein>
    <recommendedName>
        <fullName evidence="2">4'-phosphopantetheinyl transferase domain-containing protein</fullName>
    </recommendedName>
</protein>
<dbReference type="AlphaFoldDB" id="A0A0S3UH89"/>
<dbReference type="GO" id="GO:0000287">
    <property type="term" value="F:magnesium ion binding"/>
    <property type="evidence" value="ECO:0007669"/>
    <property type="project" value="InterPro"/>
</dbReference>
<evidence type="ECO:0000313" key="3">
    <source>
        <dbReference type="EMBL" id="BAU16867.1"/>
    </source>
</evidence>
<feature type="domain" description="4'-phosphopantetheinyl transferase" evidence="2">
    <location>
        <begin position="78"/>
        <end position="131"/>
    </location>
</feature>
<dbReference type="RefSeq" id="WP_096404944.1">
    <property type="nucleotide sequence ID" value="NZ_AP014597.1"/>
</dbReference>